<dbReference type="PANTHER" id="PTHR12684">
    <property type="entry name" value="PUTATIVE PHOSPHOTRANSFERASE"/>
    <property type="match status" value="1"/>
</dbReference>
<comment type="function">
    <text evidence="1">Catalyzes the last step of tRNA splicing, the transfer of the splice junction 2'-phosphate from ligated tRNA to NAD to produce ADP-ribose 1''-2'' cyclic phosphate.</text>
</comment>
<dbReference type="InterPro" id="IPR042081">
    <property type="entry name" value="RNA_2'-PTrans_C"/>
</dbReference>
<dbReference type="InterPro" id="IPR002745">
    <property type="entry name" value="Ptrans_KptA/Tpt1"/>
</dbReference>
<evidence type="ECO:0000313" key="8">
    <source>
        <dbReference type="Proteomes" id="UP001159042"/>
    </source>
</evidence>
<comment type="similarity">
    <text evidence="2">Belongs to the KptA/TPT1 family.</text>
</comment>
<keyword evidence="4" id="KW-0808">Transferase</keyword>
<comment type="catalytic activity">
    <reaction evidence="6">
        <text>2'-phospho-[ligated tRNA] + NAD(+) = mature tRNA + ADP-alpha-D-ribose 1'',2''-cyclic phosphate + nicotinamide</text>
        <dbReference type="Rhea" id="RHEA:23324"/>
        <dbReference type="Rhea" id="RHEA-COMP:11106"/>
        <dbReference type="Rhea" id="RHEA-COMP:11107"/>
        <dbReference type="ChEBI" id="CHEBI:17154"/>
        <dbReference type="ChEBI" id="CHEBI:57540"/>
        <dbReference type="ChEBI" id="CHEBI:76596"/>
        <dbReference type="ChEBI" id="CHEBI:82883"/>
        <dbReference type="ChEBI" id="CHEBI:85027"/>
        <dbReference type="EC" id="2.7.1.160"/>
    </reaction>
</comment>
<proteinExistence type="inferred from homology"/>
<accession>A0AAV8VYA8</accession>
<dbReference type="PANTHER" id="PTHR12684:SF2">
    <property type="entry name" value="TRNA 2'-PHOSPHOTRANSFERASE 1"/>
    <property type="match status" value="1"/>
</dbReference>
<evidence type="ECO:0000256" key="1">
    <source>
        <dbReference type="ARBA" id="ARBA00003343"/>
    </source>
</evidence>
<dbReference type="EC" id="2.7.1.160" evidence="3"/>
<dbReference type="Proteomes" id="UP001159042">
    <property type="component" value="Unassembled WGS sequence"/>
</dbReference>
<evidence type="ECO:0000256" key="3">
    <source>
        <dbReference type="ARBA" id="ARBA00012007"/>
    </source>
</evidence>
<dbReference type="SUPFAM" id="SSF56399">
    <property type="entry name" value="ADP-ribosylation"/>
    <property type="match status" value="1"/>
</dbReference>
<evidence type="ECO:0000256" key="4">
    <source>
        <dbReference type="ARBA" id="ARBA00022679"/>
    </source>
</evidence>
<dbReference type="InterPro" id="IPR042080">
    <property type="entry name" value="RNA_2'-PTrans_N"/>
</dbReference>
<keyword evidence="5" id="KW-0520">NAD</keyword>
<dbReference type="GO" id="GO:0000215">
    <property type="term" value="F:tRNA 2'-phosphotransferase activity"/>
    <property type="evidence" value="ECO:0007669"/>
    <property type="project" value="UniProtKB-EC"/>
</dbReference>
<dbReference type="GO" id="GO:0006388">
    <property type="term" value="P:tRNA splicing, via endonucleolytic cleavage and ligation"/>
    <property type="evidence" value="ECO:0007669"/>
    <property type="project" value="TreeGrafter"/>
</dbReference>
<protein>
    <recommendedName>
        <fullName evidence="3">2'-phosphotransferase</fullName>
        <ecNumber evidence="3">2.7.1.160</ecNumber>
    </recommendedName>
</protein>
<gene>
    <name evidence="7" type="ORF">NQ315_003853</name>
</gene>
<dbReference type="Gene3D" id="1.10.10.970">
    <property type="entry name" value="RNA 2'-phosphotransferase, Tpt1/KptA family, N-terminal domain"/>
    <property type="match status" value="1"/>
</dbReference>
<keyword evidence="8" id="KW-1185">Reference proteome</keyword>
<evidence type="ECO:0000313" key="7">
    <source>
        <dbReference type="EMBL" id="KAJ8919269.1"/>
    </source>
</evidence>
<sequence>MSNKDLHLSKTLSWLLRHGAIKEGIRISNDGFVLVSDVLNHKSLKNKYTFDDIRRVVENNDKQRFRLRENNLVWEICANQGHSLKVIEDPNLVPILEANDLEVIHGTRYTSWNTIKKEGLSRMKRNHIHFARGLPGDESVISGMRSSAEVFIYINLPLALSEGIKFFKSANGVILSPGNDMGIIEPRHFLKVCDVRGNLL</sequence>
<organism evidence="7 8">
    <name type="scientific">Exocentrus adspersus</name>
    <dbReference type="NCBI Taxonomy" id="1586481"/>
    <lineage>
        <taxon>Eukaryota</taxon>
        <taxon>Metazoa</taxon>
        <taxon>Ecdysozoa</taxon>
        <taxon>Arthropoda</taxon>
        <taxon>Hexapoda</taxon>
        <taxon>Insecta</taxon>
        <taxon>Pterygota</taxon>
        <taxon>Neoptera</taxon>
        <taxon>Endopterygota</taxon>
        <taxon>Coleoptera</taxon>
        <taxon>Polyphaga</taxon>
        <taxon>Cucujiformia</taxon>
        <taxon>Chrysomeloidea</taxon>
        <taxon>Cerambycidae</taxon>
        <taxon>Lamiinae</taxon>
        <taxon>Acanthocinini</taxon>
        <taxon>Exocentrus</taxon>
    </lineage>
</organism>
<evidence type="ECO:0000256" key="5">
    <source>
        <dbReference type="ARBA" id="ARBA00023027"/>
    </source>
</evidence>
<evidence type="ECO:0000256" key="2">
    <source>
        <dbReference type="ARBA" id="ARBA00009836"/>
    </source>
</evidence>
<reference evidence="7 8" key="1">
    <citation type="journal article" date="2023" name="Insect Mol. Biol.">
        <title>Genome sequencing provides insights into the evolution of gene families encoding plant cell wall-degrading enzymes in longhorned beetles.</title>
        <authorList>
            <person name="Shin N.R."/>
            <person name="Okamura Y."/>
            <person name="Kirsch R."/>
            <person name="Pauchet Y."/>
        </authorList>
    </citation>
    <scope>NUCLEOTIDE SEQUENCE [LARGE SCALE GENOMIC DNA]</scope>
    <source>
        <strain evidence="7">EAD_L_NR</strain>
    </source>
</reference>
<name>A0AAV8VYA8_9CUCU</name>
<dbReference type="AlphaFoldDB" id="A0AAV8VYA8"/>
<evidence type="ECO:0000256" key="6">
    <source>
        <dbReference type="ARBA" id="ARBA00047949"/>
    </source>
</evidence>
<dbReference type="EMBL" id="JANEYG010000019">
    <property type="protein sequence ID" value="KAJ8919269.1"/>
    <property type="molecule type" value="Genomic_DNA"/>
</dbReference>
<dbReference type="Gene3D" id="3.20.170.30">
    <property type="match status" value="1"/>
</dbReference>
<dbReference type="Pfam" id="PF01885">
    <property type="entry name" value="PTS_2-RNA"/>
    <property type="match status" value="1"/>
</dbReference>
<comment type="caution">
    <text evidence="7">The sequence shown here is derived from an EMBL/GenBank/DDBJ whole genome shotgun (WGS) entry which is preliminary data.</text>
</comment>